<reference evidence="1 2" key="1">
    <citation type="submission" date="2019-04" db="EMBL/GenBank/DDBJ databases">
        <title>Kribbella sp. NEAU-THZ 27 nov., a novel actinomycete isolated from soil.</title>
        <authorList>
            <person name="Duan L."/>
        </authorList>
    </citation>
    <scope>NUCLEOTIDE SEQUENCE [LARGE SCALE GENOMIC DNA]</scope>
    <source>
        <strain evidence="2">NEAU-THZ27</strain>
    </source>
</reference>
<comment type="caution">
    <text evidence="1">The sequence shown here is derived from an EMBL/GenBank/DDBJ whole genome shotgun (WGS) entry which is preliminary data.</text>
</comment>
<evidence type="ECO:0000313" key="1">
    <source>
        <dbReference type="EMBL" id="TKK78403.1"/>
    </source>
</evidence>
<organism evidence="1 2">
    <name type="scientific">Kribbella jiaozuonensis</name>
    <dbReference type="NCBI Taxonomy" id="2575441"/>
    <lineage>
        <taxon>Bacteria</taxon>
        <taxon>Bacillati</taxon>
        <taxon>Actinomycetota</taxon>
        <taxon>Actinomycetes</taxon>
        <taxon>Propionibacteriales</taxon>
        <taxon>Kribbellaceae</taxon>
        <taxon>Kribbella</taxon>
    </lineage>
</organism>
<sequence length="133" mass="15232">MAVTNDTKHQRAIGAVLDQFGQRGIYLAVRTVSGSYRLHTAGQKIRIRVFGRFSGDWQTDDWRRDVSDQTYDVVVLVDFTNPAPVLFIVPGQEWRDGLEARAVRDRDSKHQAITLDRVAQWLYRWDVLDSVAG</sequence>
<protein>
    <submittedName>
        <fullName evidence="1">Uncharacterized protein</fullName>
    </submittedName>
</protein>
<name>A0A4V5UYE4_9ACTN</name>
<gene>
    <name evidence="1" type="ORF">FDA38_25390</name>
</gene>
<dbReference type="RefSeq" id="WP_137256549.1">
    <property type="nucleotide sequence ID" value="NZ_JBHSPQ010000002.1"/>
</dbReference>
<proteinExistence type="predicted"/>
<keyword evidence="2" id="KW-1185">Reference proteome</keyword>
<dbReference type="AlphaFoldDB" id="A0A4V5UYE4"/>
<dbReference type="OrthoDB" id="3825365at2"/>
<dbReference type="EMBL" id="SZPZ01000003">
    <property type="protein sequence ID" value="TKK78403.1"/>
    <property type="molecule type" value="Genomic_DNA"/>
</dbReference>
<accession>A0A4V5UYE4</accession>
<evidence type="ECO:0000313" key="2">
    <source>
        <dbReference type="Proteomes" id="UP000305836"/>
    </source>
</evidence>
<dbReference type="Proteomes" id="UP000305836">
    <property type="component" value="Unassembled WGS sequence"/>
</dbReference>